<dbReference type="AlphaFoldDB" id="A0A098EBD6"/>
<keyword evidence="1" id="KW-1133">Transmembrane helix</keyword>
<feature type="transmembrane region" description="Helical" evidence="1">
    <location>
        <begin position="74"/>
        <end position="94"/>
    </location>
</feature>
<accession>A0A098EBD6</accession>
<name>A0A098EBD6_9ZZZZ</name>
<organism evidence="2">
    <name type="scientific">groundwater metagenome</name>
    <dbReference type="NCBI Taxonomy" id="717931"/>
    <lineage>
        <taxon>unclassified sequences</taxon>
        <taxon>metagenomes</taxon>
        <taxon>ecological metagenomes</taxon>
    </lineage>
</organism>
<gene>
    <name evidence="2" type="ORF">MSIBF_A2800004</name>
</gene>
<evidence type="ECO:0000256" key="1">
    <source>
        <dbReference type="SAM" id="Phobius"/>
    </source>
</evidence>
<keyword evidence="1" id="KW-0472">Membrane</keyword>
<dbReference type="EMBL" id="CCXY01000202">
    <property type="protein sequence ID" value="CEG12841.1"/>
    <property type="molecule type" value="Genomic_DNA"/>
</dbReference>
<evidence type="ECO:0000313" key="2">
    <source>
        <dbReference type="EMBL" id="CEG12841.1"/>
    </source>
</evidence>
<sequence>MPNANVTINGVEHTVDINGKIEYNVTITFLTLKAEKEGYISSEQISVAVEKDTVIENKTHNETKKDTSSYDNLLSLQNLTVIAIILITTLIIFLKLRKK</sequence>
<proteinExistence type="predicted"/>
<keyword evidence="1" id="KW-0812">Transmembrane</keyword>
<reference evidence="2" key="1">
    <citation type="submission" date="2014-09" db="EMBL/GenBank/DDBJ databases">
        <authorList>
            <person name="Probst J Alexander"/>
        </authorList>
    </citation>
    <scope>NUCLEOTIDE SEQUENCE</scope>
</reference>
<protein>
    <submittedName>
        <fullName evidence="2">Uncharacterized protein</fullName>
    </submittedName>
</protein>